<reference evidence="4" key="1">
    <citation type="journal article" date="2021" name="BMC Genomics">
        <title>Chromosome-level genome assembly and manually-curated proteome of model necrotroph Parastagonospora nodorum Sn15 reveals a genome-wide trove of candidate effector homologs, and redundancy of virulence-related functions within an accessory chromosome.</title>
        <authorList>
            <person name="Bertazzoni S."/>
            <person name="Jones D.A.B."/>
            <person name="Phan H.T."/>
            <person name="Tan K.-C."/>
            <person name="Hane J.K."/>
        </authorList>
    </citation>
    <scope>NUCLEOTIDE SEQUENCE [LARGE SCALE GENOMIC DNA]</scope>
    <source>
        <strain evidence="4">SN15 / ATCC MYA-4574 / FGSC 10173)</strain>
    </source>
</reference>
<proteinExistence type="predicted"/>
<feature type="transmembrane region" description="Helical" evidence="2">
    <location>
        <begin position="543"/>
        <end position="560"/>
    </location>
</feature>
<gene>
    <name evidence="3" type="ORF">JI435_037160</name>
</gene>
<feature type="compositionally biased region" description="Polar residues" evidence="1">
    <location>
        <begin position="611"/>
        <end position="632"/>
    </location>
</feature>
<evidence type="ECO:0000313" key="3">
    <source>
        <dbReference type="EMBL" id="QRC93501.1"/>
    </source>
</evidence>
<organism evidence="3 4">
    <name type="scientific">Phaeosphaeria nodorum (strain SN15 / ATCC MYA-4574 / FGSC 10173)</name>
    <name type="common">Glume blotch fungus</name>
    <name type="synonym">Parastagonospora nodorum</name>
    <dbReference type="NCBI Taxonomy" id="321614"/>
    <lineage>
        <taxon>Eukaryota</taxon>
        <taxon>Fungi</taxon>
        <taxon>Dikarya</taxon>
        <taxon>Ascomycota</taxon>
        <taxon>Pezizomycotina</taxon>
        <taxon>Dothideomycetes</taxon>
        <taxon>Pleosporomycetidae</taxon>
        <taxon>Pleosporales</taxon>
        <taxon>Pleosporineae</taxon>
        <taxon>Phaeosphaeriaceae</taxon>
        <taxon>Parastagonospora</taxon>
    </lineage>
</organism>
<evidence type="ECO:0000313" key="4">
    <source>
        <dbReference type="Proteomes" id="UP000663193"/>
    </source>
</evidence>
<dbReference type="EMBL" id="CP069025">
    <property type="protein sequence ID" value="QRC93501.1"/>
    <property type="molecule type" value="Genomic_DNA"/>
</dbReference>
<dbReference type="AlphaFoldDB" id="A0A7U2EVC7"/>
<evidence type="ECO:0000256" key="2">
    <source>
        <dbReference type="SAM" id="Phobius"/>
    </source>
</evidence>
<keyword evidence="2" id="KW-1133">Transmembrane helix</keyword>
<accession>A0A7U2EVC7</accession>
<feature type="region of interest" description="Disordered" evidence="1">
    <location>
        <begin position="610"/>
        <end position="632"/>
    </location>
</feature>
<protein>
    <submittedName>
        <fullName evidence="3">Uncharacterized protein</fullName>
    </submittedName>
</protein>
<name>A0A7U2EVC7_PHANO</name>
<sequence length="632" mass="72630">MKHKRTPQFFLHLLTIVSRRLMAHDNKTQSHFSDLFKKQWPSEFHLSRKPVDDRPCLHGLLETLRGMGEEFYADDCQLFMESYDDDLTSFDVENAIRFIQAVKSRSLQDQSRTGKKGTAWLDDRTCNRSEAQQGLPIASIPTIGHFKACNTHAPVPSTTSMMPSQLQGLDSIGQRERDITDAGVLDSPSDQQAARSYPAPLTAHQLHDYLREKQFDHETLMDADRRLIHVADPDAYDFLALIKTARQHQHHSLREAICKYLSLETSIKASINEGYSEYHMEFHIPYFAMRRSRPEHDFDGRRKRGHRGWMNIAFLDARETASSSEEVCGVHQAQISVTICGTDNLRWTAFCFEDRSFDEDSEMGNDEQTDFHQSDQLAKGSFGGEDTIWDAREYFLRVLLIRMRHVLKEWVELVRLIDSGIKQHSWGRLFFSPKRDGTPTPTNDRNASTWIDPTMQLLGRIIEELAKTNESWMLFTSETGDFAFFSDEQGSARITRTFNHLTDVFRELSKIEKRLQRMAEDCERRAQTINLRLTSDSKKSAELTVYFISPFAIVSTFFAIPTSIMGFDRNIVSFLVALSLCVIVLQAMWHFLDGTLTRKTWWLNLVKRGSPASTKTNESGALQRRNTQSGAV</sequence>
<keyword evidence="2" id="KW-0472">Membrane</keyword>
<dbReference type="Proteomes" id="UP000663193">
    <property type="component" value="Chromosome 3"/>
</dbReference>
<keyword evidence="2" id="KW-0812">Transmembrane</keyword>
<dbReference type="OrthoDB" id="5428055at2759"/>
<dbReference type="VEuPathDB" id="FungiDB:JI435_037160"/>
<evidence type="ECO:0000256" key="1">
    <source>
        <dbReference type="SAM" id="MobiDB-lite"/>
    </source>
</evidence>
<keyword evidence="4" id="KW-1185">Reference proteome</keyword>
<feature type="transmembrane region" description="Helical" evidence="2">
    <location>
        <begin position="572"/>
        <end position="592"/>
    </location>
</feature>